<dbReference type="InterPro" id="IPR011009">
    <property type="entry name" value="Kinase-like_dom_sf"/>
</dbReference>
<evidence type="ECO:0000313" key="9">
    <source>
        <dbReference type="EMBL" id="MES1921209.1"/>
    </source>
</evidence>
<comment type="caution">
    <text evidence="9">The sequence shown here is derived from an EMBL/GenBank/DDBJ whole genome shotgun (WGS) entry which is preliminary data.</text>
</comment>
<dbReference type="InterPro" id="IPR008271">
    <property type="entry name" value="Ser/Thr_kinase_AS"/>
</dbReference>
<evidence type="ECO:0000256" key="1">
    <source>
        <dbReference type="ARBA" id="ARBA00022527"/>
    </source>
</evidence>
<dbReference type="PANTHER" id="PTHR24346">
    <property type="entry name" value="MAP/MICROTUBULE AFFINITY-REGULATING KINASE"/>
    <property type="match status" value="1"/>
</dbReference>
<feature type="domain" description="Protein kinase" evidence="7">
    <location>
        <begin position="1"/>
        <end position="183"/>
    </location>
</feature>
<evidence type="ECO:0000259" key="7">
    <source>
        <dbReference type="PROSITE" id="PS50011"/>
    </source>
</evidence>
<dbReference type="Gene3D" id="1.10.510.10">
    <property type="entry name" value="Transferase(Phosphotransferase) domain 1"/>
    <property type="match status" value="1"/>
</dbReference>
<dbReference type="Pfam" id="PF00069">
    <property type="entry name" value="Pkinase"/>
    <property type="match status" value="1"/>
</dbReference>
<dbReference type="SUPFAM" id="SSF56112">
    <property type="entry name" value="Protein kinase-like (PK-like)"/>
    <property type="match status" value="1"/>
</dbReference>
<dbReference type="Proteomes" id="UP001439008">
    <property type="component" value="Unassembled WGS sequence"/>
</dbReference>
<proteinExistence type="predicted"/>
<evidence type="ECO:0000259" key="8">
    <source>
        <dbReference type="PROSITE" id="PS50030"/>
    </source>
</evidence>
<organism evidence="9 10">
    <name type="scientific">Bonamia ostreae</name>
    <dbReference type="NCBI Taxonomy" id="126728"/>
    <lineage>
        <taxon>Eukaryota</taxon>
        <taxon>Sar</taxon>
        <taxon>Rhizaria</taxon>
        <taxon>Endomyxa</taxon>
        <taxon>Ascetosporea</taxon>
        <taxon>Haplosporida</taxon>
        <taxon>Bonamia</taxon>
    </lineage>
</organism>
<dbReference type="GO" id="GO:0004691">
    <property type="term" value="F:cAMP-dependent protein kinase activity"/>
    <property type="evidence" value="ECO:0007669"/>
    <property type="project" value="UniProtKB-EC"/>
</dbReference>
<feature type="region of interest" description="Disordered" evidence="6">
    <location>
        <begin position="268"/>
        <end position="293"/>
    </location>
</feature>
<dbReference type="InterPro" id="IPR015940">
    <property type="entry name" value="UBA"/>
</dbReference>
<evidence type="ECO:0000256" key="5">
    <source>
        <dbReference type="ARBA" id="ARBA00022840"/>
    </source>
</evidence>
<keyword evidence="10" id="KW-1185">Reference proteome</keyword>
<dbReference type="InterPro" id="IPR000719">
    <property type="entry name" value="Prot_kinase_dom"/>
</dbReference>
<protein>
    <submittedName>
        <fullName evidence="9">SNF1-related protein kinase catalytic subunit alpha kin10</fullName>
        <ecNumber evidence="9">2.7.11.11</ecNumber>
    </submittedName>
</protein>
<dbReference type="PROSITE" id="PS50011">
    <property type="entry name" value="PROTEIN_KINASE_DOM"/>
    <property type="match status" value="1"/>
</dbReference>
<keyword evidence="5" id="KW-0067">ATP-binding</keyword>
<keyword evidence="2 9" id="KW-0808">Transferase</keyword>
<reference evidence="9 10" key="1">
    <citation type="journal article" date="2024" name="BMC Biol.">
        <title>Comparative genomics of Ascetosporea gives new insight into the evolutionary basis for animal parasitism in Rhizaria.</title>
        <authorList>
            <person name="Hiltunen Thoren M."/>
            <person name="Onut-Brannstrom I."/>
            <person name="Alfjorden A."/>
            <person name="Peckova H."/>
            <person name="Swords F."/>
            <person name="Hooper C."/>
            <person name="Holzer A.S."/>
            <person name="Bass D."/>
            <person name="Burki F."/>
        </authorList>
    </citation>
    <scope>NUCLEOTIDE SEQUENCE [LARGE SCALE GENOMIC DNA]</scope>
    <source>
        <strain evidence="9">20-A016</strain>
    </source>
</reference>
<evidence type="ECO:0000256" key="6">
    <source>
        <dbReference type="SAM" id="MobiDB-lite"/>
    </source>
</evidence>
<dbReference type="PANTHER" id="PTHR24346:SF82">
    <property type="entry name" value="KP78A-RELATED"/>
    <property type="match status" value="1"/>
</dbReference>
<feature type="compositionally biased region" description="Basic and acidic residues" evidence="6">
    <location>
        <begin position="278"/>
        <end position="292"/>
    </location>
</feature>
<name>A0ABV2AP22_9EUKA</name>
<dbReference type="EMBL" id="JBDODL010001155">
    <property type="protein sequence ID" value="MES1921209.1"/>
    <property type="molecule type" value="Genomic_DNA"/>
</dbReference>
<sequence>MEYISGGELYDFIISNEKVLSTKSQLPEDKARHFFQQIISGVSYCHAHMVVHRDLKPENLLLDKNNNVRIADFGLSNMMKDGHFMETSCGSPNYAAPEVISGKLYAGPEVDVWSCGVILYALLSGYLPFDDANIKELFRKIKCAEYSPLQDVSEEVNNLIARMLEVDPLKRISLEEIAEDEWFKKDLPPDMCVITKTAYGRTEEEIDEEVMQLVIDMGYDKDLLTEALKMGPDLLTKPLSEKKQNEQNDSKMQEMRQIAVAYHLLTDQHRKKNMKRSKSTDKKEKTPEKPFVEEQNSAKIETLNEGVSARAFFQRVGHGGLKSVFVLISCIF</sequence>
<gene>
    <name evidence="9" type="primary">KIN10</name>
    <name evidence="9" type="ORF">MHBO_002772</name>
</gene>
<keyword evidence="3" id="KW-0547">Nucleotide-binding</keyword>
<dbReference type="PROSITE" id="PS00108">
    <property type="entry name" value="PROTEIN_KINASE_ST"/>
    <property type="match status" value="1"/>
</dbReference>
<evidence type="ECO:0000313" key="10">
    <source>
        <dbReference type="Proteomes" id="UP001439008"/>
    </source>
</evidence>
<evidence type="ECO:0000256" key="3">
    <source>
        <dbReference type="ARBA" id="ARBA00022741"/>
    </source>
</evidence>
<dbReference type="PROSITE" id="PS50030">
    <property type="entry name" value="UBA"/>
    <property type="match status" value="1"/>
</dbReference>
<dbReference type="SMART" id="SM00220">
    <property type="entry name" value="S_TKc"/>
    <property type="match status" value="1"/>
</dbReference>
<evidence type="ECO:0000256" key="4">
    <source>
        <dbReference type="ARBA" id="ARBA00022777"/>
    </source>
</evidence>
<keyword evidence="4 9" id="KW-0418">Kinase</keyword>
<feature type="domain" description="UBA" evidence="8">
    <location>
        <begin position="205"/>
        <end position="229"/>
    </location>
</feature>
<evidence type="ECO:0000256" key="2">
    <source>
        <dbReference type="ARBA" id="ARBA00022679"/>
    </source>
</evidence>
<dbReference type="EC" id="2.7.11.11" evidence="9"/>
<keyword evidence="1" id="KW-0723">Serine/threonine-protein kinase</keyword>
<accession>A0ABV2AP22</accession>